<feature type="compositionally biased region" description="Low complexity" evidence="1">
    <location>
        <begin position="52"/>
        <end position="66"/>
    </location>
</feature>
<feature type="compositionally biased region" description="Gly residues" evidence="1">
    <location>
        <begin position="230"/>
        <end position="243"/>
    </location>
</feature>
<dbReference type="AlphaFoldDB" id="A0A9P3PRN5"/>
<reference evidence="2" key="1">
    <citation type="submission" date="2022-07" db="EMBL/GenBank/DDBJ databases">
        <title>The genome of Lyophyllum shimeji provides insight into the initial evolution of ectomycorrhizal fungal genome.</title>
        <authorList>
            <person name="Kobayashi Y."/>
            <person name="Shibata T."/>
            <person name="Hirakawa H."/>
            <person name="Shigenobu S."/>
            <person name="Nishiyama T."/>
            <person name="Yamada A."/>
            <person name="Hasebe M."/>
            <person name="Kawaguchi M."/>
        </authorList>
    </citation>
    <scope>NUCLEOTIDE SEQUENCE</scope>
    <source>
        <strain evidence="2">AT787</strain>
    </source>
</reference>
<keyword evidence="3" id="KW-1185">Reference proteome</keyword>
<feature type="region of interest" description="Disordered" evidence="1">
    <location>
        <begin position="31"/>
        <end position="92"/>
    </location>
</feature>
<protein>
    <submittedName>
        <fullName evidence="2">Uncharacterized protein</fullName>
    </submittedName>
</protein>
<feature type="region of interest" description="Disordered" evidence="1">
    <location>
        <begin position="110"/>
        <end position="146"/>
    </location>
</feature>
<dbReference type="OrthoDB" id="3364649at2759"/>
<name>A0A9P3PRN5_LYOSH</name>
<evidence type="ECO:0000256" key="1">
    <source>
        <dbReference type="SAM" id="MobiDB-lite"/>
    </source>
</evidence>
<accession>A0A9P3PRN5</accession>
<gene>
    <name evidence="2" type="ORF">LshimejAT787_0806540</name>
</gene>
<dbReference type="Proteomes" id="UP001063166">
    <property type="component" value="Unassembled WGS sequence"/>
</dbReference>
<organism evidence="2 3">
    <name type="scientific">Lyophyllum shimeji</name>
    <name type="common">Hon-shimeji</name>
    <name type="synonym">Tricholoma shimeji</name>
    <dbReference type="NCBI Taxonomy" id="47721"/>
    <lineage>
        <taxon>Eukaryota</taxon>
        <taxon>Fungi</taxon>
        <taxon>Dikarya</taxon>
        <taxon>Basidiomycota</taxon>
        <taxon>Agaricomycotina</taxon>
        <taxon>Agaricomycetes</taxon>
        <taxon>Agaricomycetidae</taxon>
        <taxon>Agaricales</taxon>
        <taxon>Tricholomatineae</taxon>
        <taxon>Lyophyllaceae</taxon>
        <taxon>Lyophyllum</taxon>
    </lineage>
</organism>
<dbReference type="EMBL" id="BRPK01000008">
    <property type="protein sequence ID" value="GLB40783.1"/>
    <property type="molecule type" value="Genomic_DNA"/>
</dbReference>
<sequence>MEEEEAWKKTSYTYDAYAKRLRTSLEKRRAALAASSSLSSTTVPPAPPSSTAPPLEGTSPSPSTPSAKARGKQPEQLQLREHELPPAFQPGVRMARRVFAQSCARGRRRPGSWLLPAASSDAGPSTSNRKGADPDSRPLPTSHSSSYDMKVEVEVEMEEQEAVEKARASLEAFRARMGEVEWKVDQMYVLASQMRAAAEAAEAMLDERFEVLGRALDARDTPLHLPLPADGGGGGGVGVGFSGGTSPAPRQEEWEKERRREKADEAWRLLRALARVDAARPPAQVGDAARRAVREAQRVGRVVGLGWWVNGG</sequence>
<feature type="compositionally biased region" description="Basic and acidic residues" evidence="1">
    <location>
        <begin position="250"/>
        <end position="259"/>
    </location>
</feature>
<comment type="caution">
    <text evidence="2">The sequence shown here is derived from an EMBL/GenBank/DDBJ whole genome shotgun (WGS) entry which is preliminary data.</text>
</comment>
<feature type="region of interest" description="Disordered" evidence="1">
    <location>
        <begin position="228"/>
        <end position="259"/>
    </location>
</feature>
<evidence type="ECO:0000313" key="2">
    <source>
        <dbReference type="EMBL" id="GLB40783.1"/>
    </source>
</evidence>
<feature type="compositionally biased region" description="Low complexity" evidence="1">
    <location>
        <begin position="31"/>
        <end position="43"/>
    </location>
</feature>
<evidence type="ECO:0000313" key="3">
    <source>
        <dbReference type="Proteomes" id="UP001063166"/>
    </source>
</evidence>
<proteinExistence type="predicted"/>